<gene>
    <name evidence="1" type="ORF">A3F00_01195</name>
</gene>
<reference evidence="1 2" key="1">
    <citation type="journal article" date="2016" name="Nat. Commun.">
        <title>Thousands of microbial genomes shed light on interconnected biogeochemical processes in an aquifer system.</title>
        <authorList>
            <person name="Anantharaman K."/>
            <person name="Brown C.T."/>
            <person name="Hug L.A."/>
            <person name="Sharon I."/>
            <person name="Castelle C.J."/>
            <person name="Probst A.J."/>
            <person name="Thomas B.C."/>
            <person name="Singh A."/>
            <person name="Wilkins M.J."/>
            <person name="Karaoz U."/>
            <person name="Brodie E.L."/>
            <person name="Williams K.H."/>
            <person name="Hubbard S.S."/>
            <person name="Banfield J.F."/>
        </authorList>
    </citation>
    <scope>NUCLEOTIDE SEQUENCE [LARGE SCALE GENOMIC DNA]</scope>
</reference>
<dbReference type="SUPFAM" id="SSF89447">
    <property type="entry name" value="AbrB/MazE/MraZ-like"/>
    <property type="match status" value="1"/>
</dbReference>
<dbReference type="EMBL" id="MFDE01000041">
    <property type="protein sequence ID" value="OGE37497.1"/>
    <property type="molecule type" value="Genomic_DNA"/>
</dbReference>
<dbReference type="Proteomes" id="UP000176527">
    <property type="component" value="Unassembled WGS sequence"/>
</dbReference>
<accession>A0A1F5K996</accession>
<protein>
    <recommendedName>
        <fullName evidence="3">SpoVT-AbrB domain-containing protein</fullName>
    </recommendedName>
</protein>
<sequence>MNYTQTISKIRGRGQLTVPLDIREALNWAEDEVMVKVTTISDGFRVERLHISHPQHPKKKLTKKQWDQIYADMEAFSRTGRQDIKLTEFLRKDRDTHF</sequence>
<evidence type="ECO:0000313" key="1">
    <source>
        <dbReference type="EMBL" id="OGE37497.1"/>
    </source>
</evidence>
<organism evidence="1 2">
    <name type="scientific">Candidatus Daviesbacteria bacterium RIFCSPHIGHO2_12_FULL_37_11</name>
    <dbReference type="NCBI Taxonomy" id="1797777"/>
    <lineage>
        <taxon>Bacteria</taxon>
        <taxon>Candidatus Daviesiibacteriota</taxon>
    </lineage>
</organism>
<dbReference type="InterPro" id="IPR037914">
    <property type="entry name" value="SpoVT-AbrB_sf"/>
</dbReference>
<dbReference type="AlphaFoldDB" id="A0A1F5K996"/>
<comment type="caution">
    <text evidence="1">The sequence shown here is derived from an EMBL/GenBank/DDBJ whole genome shotgun (WGS) entry which is preliminary data.</text>
</comment>
<proteinExistence type="predicted"/>
<evidence type="ECO:0008006" key="3">
    <source>
        <dbReference type="Google" id="ProtNLM"/>
    </source>
</evidence>
<name>A0A1F5K996_9BACT</name>
<evidence type="ECO:0000313" key="2">
    <source>
        <dbReference type="Proteomes" id="UP000176527"/>
    </source>
</evidence>